<evidence type="ECO:0000259" key="2">
    <source>
        <dbReference type="SMART" id="SM00775"/>
    </source>
</evidence>
<feature type="domain" description="LNS2/PITP" evidence="2">
    <location>
        <begin position="126"/>
        <end position="253"/>
    </location>
</feature>
<dbReference type="SUPFAM" id="SSF56784">
    <property type="entry name" value="HAD-like"/>
    <property type="match status" value="1"/>
</dbReference>
<feature type="region of interest" description="Disordered" evidence="1">
    <location>
        <begin position="41"/>
        <end position="73"/>
    </location>
</feature>
<dbReference type="InterPro" id="IPR013209">
    <property type="entry name" value="LNS2"/>
</dbReference>
<dbReference type="PANTHER" id="PTHR12181">
    <property type="entry name" value="LIPIN"/>
    <property type="match status" value="1"/>
</dbReference>
<dbReference type="Proteomes" id="UP001165941">
    <property type="component" value="Unassembled WGS sequence"/>
</dbReference>
<dbReference type="Pfam" id="PF08235">
    <property type="entry name" value="LNS2"/>
    <property type="match status" value="1"/>
</dbReference>
<evidence type="ECO:0000313" key="4">
    <source>
        <dbReference type="Proteomes" id="UP001165941"/>
    </source>
</evidence>
<proteinExistence type="predicted"/>
<organism evidence="3 4">
    <name type="scientific">Pontoporia blainvillei</name>
    <name type="common">Franciscana</name>
    <name type="synonym">Delphinus blainvillei</name>
    <dbReference type="NCBI Taxonomy" id="48723"/>
    <lineage>
        <taxon>Eukaryota</taxon>
        <taxon>Metazoa</taxon>
        <taxon>Chordata</taxon>
        <taxon>Craniata</taxon>
        <taxon>Vertebrata</taxon>
        <taxon>Euteleostomi</taxon>
        <taxon>Mammalia</taxon>
        <taxon>Eutheria</taxon>
        <taxon>Laurasiatheria</taxon>
        <taxon>Artiodactyla</taxon>
        <taxon>Whippomorpha</taxon>
        <taxon>Cetacea</taxon>
        <taxon>Odontoceti</taxon>
        <taxon>Pontoporiidae</taxon>
        <taxon>Pontoporia</taxon>
    </lineage>
</organism>
<accession>A0ABX0SCK6</accession>
<feature type="compositionally biased region" description="Pro residues" evidence="1">
    <location>
        <begin position="63"/>
        <end position="72"/>
    </location>
</feature>
<name>A0ABX0SCK6_PONBL</name>
<gene>
    <name evidence="3" type="ORF">BU61_4822</name>
</gene>
<dbReference type="PANTHER" id="PTHR12181:SF62">
    <property type="entry name" value="PHOSPHATIDATE PHOSPHATASE LPIN3"/>
    <property type="match status" value="1"/>
</dbReference>
<sequence>MLVAPCCRVSPRLWAHGGPKGNVRSEGLGWGKWLKRWAARREKTEAPSSEDDAPNSHVILEAPSPPLSPPAHTPTCKKSLRLSSNQIRRLNLQEGANKVVFSVTTQYQGTCRCRATIYLWKWDDRVIISDINGTITKNGYKFLYCSARTIGMADLTKGYLQWVSERGCGLPEGPILLSPSSLFSALHREVIEKKPEVFKIACLSDIQQLFLPQKQPFYAAFGNRPNDVTAYRQVGLPTSRIFTVNPRGELTHELMKNHKSTYERLGEVAELLFPPVARGPSTDLASPEYSNFCYWRKPLAPVDLDALA</sequence>
<dbReference type="EMBL" id="PGGH01253929">
    <property type="protein sequence ID" value="NIG61106.1"/>
    <property type="molecule type" value="Genomic_DNA"/>
</dbReference>
<comment type="caution">
    <text evidence="3">The sequence shown here is derived from an EMBL/GenBank/DDBJ whole genome shotgun (WGS) entry which is preliminary data.</text>
</comment>
<dbReference type="InterPro" id="IPR026058">
    <property type="entry name" value="LIPIN"/>
</dbReference>
<dbReference type="SMART" id="SM00775">
    <property type="entry name" value="LNS2"/>
    <property type="match status" value="1"/>
</dbReference>
<dbReference type="InterPro" id="IPR031315">
    <property type="entry name" value="LNS2/PITP"/>
</dbReference>
<reference evidence="3" key="1">
    <citation type="submission" date="2018-05" db="EMBL/GenBank/DDBJ databases">
        <authorList>
            <person name="Pedro S.L.S."/>
            <person name="Freitas R.C."/>
            <person name="Barreto A.S."/>
            <person name="Lima A.O.S."/>
        </authorList>
    </citation>
    <scope>NUCLEOTIDE SEQUENCE</scope>
    <source>
        <strain evidence="3">BP203</strain>
        <tissue evidence="3">Muscle</tissue>
    </source>
</reference>
<evidence type="ECO:0000313" key="3">
    <source>
        <dbReference type="EMBL" id="NIG61106.1"/>
    </source>
</evidence>
<keyword evidence="4" id="KW-1185">Reference proteome</keyword>
<protein>
    <submittedName>
        <fullName evidence="3">Phosphatidate phosphatase LPIN3</fullName>
    </submittedName>
</protein>
<evidence type="ECO:0000256" key="1">
    <source>
        <dbReference type="SAM" id="MobiDB-lite"/>
    </source>
</evidence>
<dbReference type="InterPro" id="IPR036412">
    <property type="entry name" value="HAD-like_sf"/>
</dbReference>